<reference evidence="4 5" key="1">
    <citation type="submission" date="2024-10" db="EMBL/GenBank/DDBJ databases">
        <authorList>
            <person name="Kim D."/>
        </authorList>
    </citation>
    <scope>NUCLEOTIDE SEQUENCE [LARGE SCALE GENOMIC DNA]</scope>
    <source>
        <strain evidence="4">Taebaek</strain>
    </source>
</reference>
<feature type="compositionally biased region" description="Basic and acidic residues" evidence="2">
    <location>
        <begin position="86"/>
        <end position="130"/>
    </location>
</feature>
<evidence type="ECO:0000256" key="2">
    <source>
        <dbReference type="SAM" id="MobiDB-lite"/>
    </source>
</evidence>
<feature type="compositionally biased region" description="Low complexity" evidence="2">
    <location>
        <begin position="339"/>
        <end position="353"/>
    </location>
</feature>
<feature type="region of interest" description="Disordered" evidence="2">
    <location>
        <begin position="339"/>
        <end position="379"/>
    </location>
</feature>
<evidence type="ECO:0000256" key="1">
    <source>
        <dbReference type="SAM" id="Coils"/>
    </source>
</evidence>
<evidence type="ECO:0000313" key="4">
    <source>
        <dbReference type="EMBL" id="KAL3089301.1"/>
    </source>
</evidence>
<evidence type="ECO:0000256" key="3">
    <source>
        <dbReference type="SAM" id="SignalP"/>
    </source>
</evidence>
<feature type="signal peptide" evidence="3">
    <location>
        <begin position="1"/>
        <end position="20"/>
    </location>
</feature>
<gene>
    <name evidence="4" type="ORF">niasHS_007023</name>
</gene>
<name>A0ABD2JF91_HETSC</name>
<evidence type="ECO:0000313" key="5">
    <source>
        <dbReference type="Proteomes" id="UP001620645"/>
    </source>
</evidence>
<keyword evidence="3" id="KW-0732">Signal</keyword>
<keyword evidence="5" id="KW-1185">Reference proteome</keyword>
<feature type="region of interest" description="Disordered" evidence="2">
    <location>
        <begin position="83"/>
        <end position="130"/>
    </location>
</feature>
<organism evidence="4 5">
    <name type="scientific">Heterodera schachtii</name>
    <name type="common">Sugarbeet cyst nematode worm</name>
    <name type="synonym">Tylenchus schachtii</name>
    <dbReference type="NCBI Taxonomy" id="97005"/>
    <lineage>
        <taxon>Eukaryota</taxon>
        <taxon>Metazoa</taxon>
        <taxon>Ecdysozoa</taxon>
        <taxon>Nematoda</taxon>
        <taxon>Chromadorea</taxon>
        <taxon>Rhabditida</taxon>
        <taxon>Tylenchina</taxon>
        <taxon>Tylenchomorpha</taxon>
        <taxon>Tylenchoidea</taxon>
        <taxon>Heteroderidae</taxon>
        <taxon>Heteroderinae</taxon>
        <taxon>Heterodera</taxon>
    </lineage>
</organism>
<feature type="chain" id="PRO_5044831251" evidence="3">
    <location>
        <begin position="21"/>
        <end position="402"/>
    </location>
</feature>
<accession>A0ABD2JF91</accession>
<sequence length="402" mass="46165">MHFFFLSVFPLFLAKHCSNAIPIGADNQRDELRSMVIDLLNANQEFDQLRSQLATASANDLNAEDRMEDDLEMVDLYNLCKNHNNNQDKDNGSHNQDRDKDREKDNNIQDKDNNIQDKDNKIQDKDNNIQDKDSNVPCFHLLRIMMSFCRMNVNSKKMNFLLFSFFLSVFSLFLAKHCSNAIPIGAGNQPNVRQSMVNDLLNANQAIDQLRSQLATASANDLNPKINHAKNGLDDDEEDERFNLIEDREFPPRDGYDLDQLSADNRGLLDSAIKLVKFLPRIAGKIGQLFSKNAHYIVNSASNLVIFKLNKEQQKKYNLPEQLEVPLTPEMQQQIENGQPLQPPLEAQQQGQQRSLLPSTADNEEHDDGHEDKNENDLMRDNAERFLFLLTAPLWQKLQNDR</sequence>
<dbReference type="Proteomes" id="UP001620645">
    <property type="component" value="Unassembled WGS sequence"/>
</dbReference>
<dbReference type="EMBL" id="JBICCN010000145">
    <property type="protein sequence ID" value="KAL3089301.1"/>
    <property type="molecule type" value="Genomic_DNA"/>
</dbReference>
<comment type="caution">
    <text evidence="4">The sequence shown here is derived from an EMBL/GenBank/DDBJ whole genome shotgun (WGS) entry which is preliminary data.</text>
</comment>
<feature type="compositionally biased region" description="Basic and acidic residues" evidence="2">
    <location>
        <begin position="367"/>
        <end position="379"/>
    </location>
</feature>
<dbReference type="AlphaFoldDB" id="A0ABD2JF91"/>
<feature type="coiled-coil region" evidence="1">
    <location>
        <begin position="193"/>
        <end position="220"/>
    </location>
</feature>
<protein>
    <submittedName>
        <fullName evidence="4">Uncharacterized protein</fullName>
    </submittedName>
</protein>
<proteinExistence type="predicted"/>
<keyword evidence="1" id="KW-0175">Coiled coil</keyword>